<dbReference type="InterPro" id="IPR014436">
    <property type="entry name" value="Extradiol_dOase_DODA"/>
</dbReference>
<dbReference type="GO" id="GO:0016702">
    <property type="term" value="F:oxidoreductase activity, acting on single donors with incorporation of molecular oxygen, incorporation of two atoms of oxygen"/>
    <property type="evidence" value="ECO:0007669"/>
    <property type="project" value="UniProtKB-ARBA"/>
</dbReference>
<evidence type="ECO:0000256" key="4">
    <source>
        <dbReference type="ARBA" id="ARBA00022833"/>
    </source>
</evidence>
<accession>A0A2S8FS78</accession>
<evidence type="ECO:0000259" key="6">
    <source>
        <dbReference type="Pfam" id="PF02900"/>
    </source>
</evidence>
<proteinExistence type="inferred from homology"/>
<keyword evidence="7" id="KW-0223">Dioxygenase</keyword>
<evidence type="ECO:0000313" key="8">
    <source>
        <dbReference type="Proteomes" id="UP000238322"/>
    </source>
</evidence>
<dbReference type="GO" id="GO:0008270">
    <property type="term" value="F:zinc ion binding"/>
    <property type="evidence" value="ECO:0007669"/>
    <property type="project" value="InterPro"/>
</dbReference>
<evidence type="ECO:0000313" key="7">
    <source>
        <dbReference type="EMBL" id="PQO35038.1"/>
    </source>
</evidence>
<keyword evidence="3" id="KW-0479">Metal-binding</keyword>
<dbReference type="Gene3D" id="3.40.830.10">
    <property type="entry name" value="LigB-like"/>
    <property type="match status" value="1"/>
</dbReference>
<evidence type="ECO:0000256" key="3">
    <source>
        <dbReference type="ARBA" id="ARBA00022723"/>
    </source>
</evidence>
<organism evidence="7 8">
    <name type="scientific">Blastopirellula marina</name>
    <dbReference type="NCBI Taxonomy" id="124"/>
    <lineage>
        <taxon>Bacteria</taxon>
        <taxon>Pseudomonadati</taxon>
        <taxon>Planctomycetota</taxon>
        <taxon>Planctomycetia</taxon>
        <taxon>Pirellulales</taxon>
        <taxon>Pirellulaceae</taxon>
        <taxon>Blastopirellula</taxon>
    </lineage>
</organism>
<feature type="domain" description="Extradiol ring-cleavage dioxygenase class III enzyme subunit B" evidence="6">
    <location>
        <begin position="25"/>
        <end position="251"/>
    </location>
</feature>
<dbReference type="SUPFAM" id="SSF53213">
    <property type="entry name" value="LigB-like"/>
    <property type="match status" value="1"/>
</dbReference>
<evidence type="ECO:0000256" key="5">
    <source>
        <dbReference type="ARBA" id="ARBA00023002"/>
    </source>
</evidence>
<dbReference type="PANTHER" id="PTHR30096:SF0">
    <property type="entry name" value="4,5-DOPA DIOXYGENASE EXTRADIOL-LIKE PROTEIN"/>
    <property type="match status" value="1"/>
</dbReference>
<dbReference type="AlphaFoldDB" id="A0A2S8FS78"/>
<comment type="cofactor">
    <cofactor evidence="1">
        <name>Zn(2+)</name>
        <dbReference type="ChEBI" id="CHEBI:29105"/>
    </cofactor>
</comment>
<dbReference type="Proteomes" id="UP000238322">
    <property type="component" value="Unassembled WGS sequence"/>
</dbReference>
<sequence>MPVIFVAHGSPDLAITPSKGAPFTKWGQQLPAPKAILVISAHWEKTRPVMLSTTDPKELVYDFGGFPQALYEVRYDAPGAKALAERVEAILPRSSVARSGRGLDHGAWTPLVHMYPKADIPVLQVSMPSAEGPKGLFEFGRALAPLRNEGVLIVGSGNITHPMLELRRGLPMVTPQFAQEFDDWAAKAIAARQYDVLMDYASKAPDVRRNHPTPDHYLPLLVTAGVASVADAKPKFRLEEFEYNLFSRRSVEFS</sequence>
<dbReference type="PIRSF" id="PIRSF006157">
    <property type="entry name" value="Doxgns_DODA"/>
    <property type="match status" value="1"/>
</dbReference>
<evidence type="ECO:0000256" key="2">
    <source>
        <dbReference type="ARBA" id="ARBA00007581"/>
    </source>
</evidence>
<keyword evidence="5" id="KW-0560">Oxidoreductase</keyword>
<dbReference type="GO" id="GO:0008198">
    <property type="term" value="F:ferrous iron binding"/>
    <property type="evidence" value="ECO:0007669"/>
    <property type="project" value="InterPro"/>
</dbReference>
<dbReference type="EMBL" id="PUHY01000010">
    <property type="protein sequence ID" value="PQO35038.1"/>
    <property type="molecule type" value="Genomic_DNA"/>
</dbReference>
<name>A0A2S8FS78_9BACT</name>
<comment type="similarity">
    <text evidence="2">Belongs to the DODA-type extradiol aromatic ring-opening dioxygenase family.</text>
</comment>
<dbReference type="Pfam" id="PF02900">
    <property type="entry name" value="LigB"/>
    <property type="match status" value="1"/>
</dbReference>
<dbReference type="CDD" id="cd07363">
    <property type="entry name" value="45_DOPA_Dioxygenase"/>
    <property type="match status" value="1"/>
</dbReference>
<evidence type="ECO:0000256" key="1">
    <source>
        <dbReference type="ARBA" id="ARBA00001947"/>
    </source>
</evidence>
<gene>
    <name evidence="7" type="ORF">C5Y83_12235</name>
</gene>
<reference evidence="7 8" key="1">
    <citation type="submission" date="2018-02" db="EMBL/GenBank/DDBJ databases">
        <title>Comparative genomes isolates from brazilian mangrove.</title>
        <authorList>
            <person name="Araujo J.E."/>
            <person name="Taketani R.G."/>
            <person name="Silva M.C.P."/>
            <person name="Loureco M.V."/>
            <person name="Andreote F.D."/>
        </authorList>
    </citation>
    <scope>NUCLEOTIDE SEQUENCE [LARGE SCALE GENOMIC DNA]</scope>
    <source>
        <strain evidence="7 8">Hex-1 MGV</strain>
    </source>
</reference>
<keyword evidence="4" id="KW-0862">Zinc</keyword>
<protein>
    <submittedName>
        <fullName evidence="7">Dioxygenase</fullName>
    </submittedName>
</protein>
<dbReference type="OrthoDB" id="9790889at2"/>
<comment type="caution">
    <text evidence="7">The sequence shown here is derived from an EMBL/GenBank/DDBJ whole genome shotgun (WGS) entry which is preliminary data.</text>
</comment>
<dbReference type="InterPro" id="IPR004183">
    <property type="entry name" value="Xdiol_dOase_suB"/>
</dbReference>
<dbReference type="PANTHER" id="PTHR30096">
    <property type="entry name" value="4,5-DOPA DIOXYGENASE EXTRADIOL-LIKE PROTEIN"/>
    <property type="match status" value="1"/>
</dbReference>